<protein>
    <submittedName>
        <fullName evidence="1">Uncharacterized protein</fullName>
    </submittedName>
</protein>
<dbReference type="RefSeq" id="WP_155343179.1">
    <property type="nucleotide sequence ID" value="NZ_BAAAHM010000071.1"/>
</dbReference>
<dbReference type="EMBL" id="BLAF01000006">
    <property type="protein sequence ID" value="GES18021.1"/>
    <property type="molecule type" value="Genomic_DNA"/>
</dbReference>
<accession>A0A5M3XEM7</accession>
<dbReference type="Proteomes" id="UP000377595">
    <property type="component" value="Unassembled WGS sequence"/>
</dbReference>
<proteinExistence type="predicted"/>
<dbReference type="AlphaFoldDB" id="A0A5M3XEM7"/>
<dbReference type="OrthoDB" id="3526461at2"/>
<sequence length="249" mass="28128">MSNADVHHGNAESNLDLLRARVQSARNYNDLSTDLAEAIRGARSVSIDSMVLGGERGSAILRIYSIATETEVRPGEKMAVTRSWYMNGETKDLTVEEFLQKEIKKTRRLWEVGTRGSARKSWFYEESDRALAAYMQVLRSYLGRKLNVDLNERHLTAEDVFKHVFADVFELQGIVIPSDPRDNFTDPKAVNIGNLAAAAVEARLADSSTKIRKRIAVDMYRNGETNIRRISKLTGLARDTIYKELESEN</sequence>
<name>A0A5M3XEM7_9ACTN</name>
<evidence type="ECO:0000313" key="1">
    <source>
        <dbReference type="EMBL" id="GES18021.1"/>
    </source>
</evidence>
<evidence type="ECO:0000313" key="2">
    <source>
        <dbReference type="Proteomes" id="UP000377595"/>
    </source>
</evidence>
<gene>
    <name evidence="1" type="ORF">Aple_009160</name>
</gene>
<organism evidence="1 2">
    <name type="scientific">Acrocarpospora pleiomorpha</name>
    <dbReference type="NCBI Taxonomy" id="90975"/>
    <lineage>
        <taxon>Bacteria</taxon>
        <taxon>Bacillati</taxon>
        <taxon>Actinomycetota</taxon>
        <taxon>Actinomycetes</taxon>
        <taxon>Streptosporangiales</taxon>
        <taxon>Streptosporangiaceae</taxon>
        <taxon>Acrocarpospora</taxon>
    </lineage>
</organism>
<comment type="caution">
    <text evidence="1">The sequence shown here is derived from an EMBL/GenBank/DDBJ whole genome shotgun (WGS) entry which is preliminary data.</text>
</comment>
<reference evidence="1 2" key="1">
    <citation type="submission" date="2019-10" db="EMBL/GenBank/DDBJ databases">
        <title>Whole genome shotgun sequence of Acrocarpospora pleiomorpha NBRC 16267.</title>
        <authorList>
            <person name="Ichikawa N."/>
            <person name="Kimura A."/>
            <person name="Kitahashi Y."/>
            <person name="Komaki H."/>
            <person name="Oguchi A."/>
        </authorList>
    </citation>
    <scope>NUCLEOTIDE SEQUENCE [LARGE SCALE GENOMIC DNA]</scope>
    <source>
        <strain evidence="1 2">NBRC 16267</strain>
    </source>
</reference>
<keyword evidence="2" id="KW-1185">Reference proteome</keyword>